<proteinExistence type="predicted"/>
<dbReference type="AlphaFoldDB" id="A0AAV9JEU0"/>
<reference evidence="2 3" key="1">
    <citation type="submission" date="2021-11" db="EMBL/GenBank/DDBJ databases">
        <title>Black yeast isolated from Biological Soil Crust.</title>
        <authorList>
            <person name="Kurbessoian T."/>
        </authorList>
    </citation>
    <scope>NUCLEOTIDE SEQUENCE [LARGE SCALE GENOMIC DNA]</scope>
    <source>
        <strain evidence="2 3">CCFEE 5522</strain>
    </source>
</reference>
<accession>A0AAV9JEU0</accession>
<evidence type="ECO:0000313" key="3">
    <source>
        <dbReference type="Proteomes" id="UP001324427"/>
    </source>
</evidence>
<feature type="region of interest" description="Disordered" evidence="1">
    <location>
        <begin position="838"/>
        <end position="858"/>
    </location>
</feature>
<keyword evidence="3" id="KW-1185">Reference proteome</keyword>
<dbReference type="EMBL" id="JAVFHQ010000031">
    <property type="protein sequence ID" value="KAK4543533.1"/>
    <property type="molecule type" value="Genomic_DNA"/>
</dbReference>
<feature type="compositionally biased region" description="Basic residues" evidence="1">
    <location>
        <begin position="376"/>
        <end position="389"/>
    </location>
</feature>
<organism evidence="2 3">
    <name type="scientific">Oleoguttula mirabilis</name>
    <dbReference type="NCBI Taxonomy" id="1507867"/>
    <lineage>
        <taxon>Eukaryota</taxon>
        <taxon>Fungi</taxon>
        <taxon>Dikarya</taxon>
        <taxon>Ascomycota</taxon>
        <taxon>Pezizomycotina</taxon>
        <taxon>Dothideomycetes</taxon>
        <taxon>Dothideomycetidae</taxon>
        <taxon>Mycosphaerellales</taxon>
        <taxon>Teratosphaeriaceae</taxon>
        <taxon>Oleoguttula</taxon>
    </lineage>
</organism>
<feature type="region of interest" description="Disordered" evidence="1">
    <location>
        <begin position="888"/>
        <end position="957"/>
    </location>
</feature>
<sequence>MASKKSTPPKRTRTAVTPKRGISKKVVGPKKGEKRGVAPDGPTQEPKALDFWGSVFMKTENYPATAPEANLDNDVHALFAQSNFISPQMDWTMMRTPAMLATKLLQAPALQPMFYTISNHHPVLQAGVVSSEGHPIYEYSQADDVKDRTLGRADSEGIEIGLVALAGMIRFVQIDTVGNGGSSVPDTTRPTDSYFPNGVGSTIRYSHAEIEKLVRAEATADWPLLRTAQFQFASMLVHEVCHCLLNAREPGIDAEPFFHGRQEDTAGQDNRSALRGLMVNWRWPFEELINLYRSADYSMTSRGDMLNMDLAWRVPLTYFTDKFTKGFWDDPHGAGLSLLHPPREVGYFFKKNVPGKPSPKYKACLVPAGYHITKTRKQGHSVIPQKRKATGLAVPVGSSDRSKRPKTRRSTKRTAADRASEAATDTLRQFTEFVGKSLFMEVEEIPDDLSLGNLENDILPVFKAENFPDMTADEYDFNYQVSRFASLLLINDMHLEDSVLQKIVACKNRKDDLDEPLPDKTRQHAYRPLPGSATLRERDAREAAKRQTLDAFDRLPHLVKFKASEDSTFGGGTLALDRPKGFIPLHRSEWPSQITYSRKQYDELVKLARSDEDPAYLLVLRWEFAMILAHEAAHALTYGQSFIGKQRHNEAYMDRDPMKAPVAEAGFELEVRQAGGHVARLYHEPEPVDPTRRYRYSNGTFSAVDGVLVMWEWPYRNLVEHYAASGYPMGCRKEAPFRPLDVAWRTPLRYLEECFQKRHWQQLLHNSQGIIHRPPRSVGHCFANEDGILLPQKIVGDETPYVPEGYRLLDTDIVPLLQNPSPAHSLNIDSGLRTPLSEARSSKSLAPSNSGHLKSSSDVVDTMDWQAEGLNPRSSPRDPPELRPEALRHRYLTPAETVPEEDSVEKFSNEPQLDEEDLDVLDDDTDEEELTAPRLDTSSGVGRNPLRTPGLPRKDYNAISEEYNRRWGQEKRAPVPFVARRD</sequence>
<gene>
    <name evidence="2" type="ORF">LTR36_005428</name>
</gene>
<feature type="compositionally biased region" description="Acidic residues" evidence="1">
    <location>
        <begin position="912"/>
        <end position="930"/>
    </location>
</feature>
<evidence type="ECO:0000313" key="2">
    <source>
        <dbReference type="EMBL" id="KAK4543533.1"/>
    </source>
</evidence>
<feature type="region of interest" description="Disordered" evidence="1">
    <location>
        <begin position="376"/>
        <end position="422"/>
    </location>
</feature>
<feature type="region of interest" description="Disordered" evidence="1">
    <location>
        <begin position="514"/>
        <end position="533"/>
    </location>
</feature>
<feature type="region of interest" description="Disordered" evidence="1">
    <location>
        <begin position="1"/>
        <end position="46"/>
    </location>
</feature>
<dbReference type="Proteomes" id="UP001324427">
    <property type="component" value="Unassembled WGS sequence"/>
</dbReference>
<evidence type="ECO:0000256" key="1">
    <source>
        <dbReference type="SAM" id="MobiDB-lite"/>
    </source>
</evidence>
<feature type="compositionally biased region" description="Polar residues" evidence="1">
    <location>
        <begin position="842"/>
        <end position="858"/>
    </location>
</feature>
<comment type="caution">
    <text evidence="2">The sequence shown here is derived from an EMBL/GenBank/DDBJ whole genome shotgun (WGS) entry which is preliminary data.</text>
</comment>
<feature type="compositionally biased region" description="Basic residues" evidence="1">
    <location>
        <begin position="403"/>
        <end position="412"/>
    </location>
</feature>
<name>A0AAV9JEU0_9PEZI</name>
<protein>
    <submittedName>
        <fullName evidence="2">Uncharacterized protein</fullName>
    </submittedName>
</protein>